<dbReference type="InterPro" id="IPR017945">
    <property type="entry name" value="DHBP_synth_RibB-like_a/b_dom"/>
</dbReference>
<comment type="function">
    <text evidence="4">Catalyzes the conversion of D-ribulose 5-phosphate to formate and 3,4-dihydroxy-2-butanone 4-phosphate.</text>
</comment>
<keyword evidence="4" id="KW-0460">Magnesium</keyword>
<evidence type="ECO:0000256" key="2">
    <source>
        <dbReference type="ARBA" id="ARBA00022619"/>
    </source>
</evidence>
<name>A0AAV0AFL8_PHAPC</name>
<keyword evidence="4" id="KW-0456">Lyase</keyword>
<evidence type="ECO:0000256" key="1">
    <source>
        <dbReference type="ARBA" id="ARBA00004904"/>
    </source>
</evidence>
<dbReference type="PANTHER" id="PTHR21327:SF18">
    <property type="entry name" value="3,4-DIHYDROXY-2-BUTANONE 4-PHOSPHATE SYNTHASE"/>
    <property type="match status" value="1"/>
</dbReference>
<evidence type="ECO:0000256" key="4">
    <source>
        <dbReference type="RuleBase" id="RU003843"/>
    </source>
</evidence>
<keyword evidence="7" id="KW-1185">Reference proteome</keyword>
<dbReference type="EMBL" id="CALTRL010000086">
    <property type="protein sequence ID" value="CAH7666267.1"/>
    <property type="molecule type" value="Genomic_DNA"/>
</dbReference>
<dbReference type="NCBIfam" id="TIGR00506">
    <property type="entry name" value="ribB"/>
    <property type="match status" value="1"/>
</dbReference>
<dbReference type="GO" id="GO:0005758">
    <property type="term" value="C:mitochondrial intermembrane space"/>
    <property type="evidence" value="ECO:0007669"/>
    <property type="project" value="TreeGrafter"/>
</dbReference>
<dbReference type="EC" id="4.1.99.12" evidence="4"/>
<evidence type="ECO:0000256" key="3">
    <source>
        <dbReference type="ARBA" id="ARBA00022723"/>
    </source>
</evidence>
<reference evidence="5" key="1">
    <citation type="submission" date="2022-06" db="EMBL/GenBank/DDBJ databases">
        <authorList>
            <consortium name="SYNGENTA / RWTH Aachen University"/>
        </authorList>
    </citation>
    <scope>NUCLEOTIDE SEQUENCE</scope>
</reference>
<dbReference type="Gene3D" id="3.90.870.10">
    <property type="entry name" value="DHBP synthase"/>
    <property type="match status" value="1"/>
</dbReference>
<gene>
    <name evidence="6" type="ORF">PPACK8108_LOCUS3922</name>
    <name evidence="5" type="ORF">PPACK8108_LOCUS603</name>
</gene>
<comment type="caution">
    <text evidence="5">The sequence shown here is derived from an EMBL/GenBank/DDBJ whole genome shotgun (WGS) entry which is preliminary data.</text>
</comment>
<dbReference type="GO" id="GO:0005829">
    <property type="term" value="C:cytosol"/>
    <property type="evidence" value="ECO:0007669"/>
    <property type="project" value="TreeGrafter"/>
</dbReference>
<comment type="similarity">
    <text evidence="4">Belongs to the DHBP synthase family.</text>
</comment>
<protein>
    <recommendedName>
        <fullName evidence="4">3,4-dihydroxy-2-butanone 4-phosphate synthase</fullName>
        <shortName evidence="4">DHBP synthase</shortName>
        <ecNumber evidence="4">4.1.99.12</ecNumber>
    </recommendedName>
</protein>
<keyword evidence="4" id="KW-0464">Manganese</keyword>
<dbReference type="SUPFAM" id="SSF55821">
    <property type="entry name" value="YrdC/RibB"/>
    <property type="match status" value="1"/>
</dbReference>
<organism evidence="5 7">
    <name type="scientific">Phakopsora pachyrhizi</name>
    <name type="common">Asian soybean rust disease fungus</name>
    <dbReference type="NCBI Taxonomy" id="170000"/>
    <lineage>
        <taxon>Eukaryota</taxon>
        <taxon>Fungi</taxon>
        <taxon>Dikarya</taxon>
        <taxon>Basidiomycota</taxon>
        <taxon>Pucciniomycotina</taxon>
        <taxon>Pucciniomycetes</taxon>
        <taxon>Pucciniales</taxon>
        <taxon>Phakopsoraceae</taxon>
        <taxon>Phakopsora</taxon>
    </lineage>
</organism>
<dbReference type="GO" id="GO:0009231">
    <property type="term" value="P:riboflavin biosynthetic process"/>
    <property type="evidence" value="ECO:0007669"/>
    <property type="project" value="UniProtKB-KW"/>
</dbReference>
<dbReference type="GO" id="GO:0008686">
    <property type="term" value="F:3,4-dihydroxy-2-butanone-4-phosphate synthase activity"/>
    <property type="evidence" value="ECO:0007669"/>
    <property type="project" value="UniProtKB-EC"/>
</dbReference>
<proteinExistence type="inferred from homology"/>
<comment type="catalytic activity">
    <reaction evidence="4">
        <text>D-ribulose 5-phosphate = (2S)-2-hydroxy-3-oxobutyl phosphate + formate + H(+)</text>
        <dbReference type="Rhea" id="RHEA:18457"/>
        <dbReference type="ChEBI" id="CHEBI:15378"/>
        <dbReference type="ChEBI" id="CHEBI:15740"/>
        <dbReference type="ChEBI" id="CHEBI:58121"/>
        <dbReference type="ChEBI" id="CHEBI:58830"/>
        <dbReference type="EC" id="4.1.99.12"/>
    </reaction>
</comment>
<dbReference type="PANTHER" id="PTHR21327">
    <property type="entry name" value="GTP CYCLOHYDROLASE II-RELATED"/>
    <property type="match status" value="1"/>
</dbReference>
<accession>A0AAV0AFL8</accession>
<dbReference type="EMBL" id="CALTRL010000702">
    <property type="protein sequence ID" value="CAH7669320.1"/>
    <property type="molecule type" value="Genomic_DNA"/>
</dbReference>
<comment type="subunit">
    <text evidence="4">Homodimer.</text>
</comment>
<comment type="cofactor">
    <cofactor evidence="4">
        <name>Mg(2+)</name>
        <dbReference type="ChEBI" id="CHEBI:18420"/>
    </cofactor>
    <cofactor evidence="4">
        <name>Mn(2+)</name>
        <dbReference type="ChEBI" id="CHEBI:29035"/>
    </cofactor>
    <text evidence="4">Binds 2 divalent metal cations per subunit. Magnesium or manganese.</text>
</comment>
<dbReference type="GO" id="GO:0046872">
    <property type="term" value="F:metal ion binding"/>
    <property type="evidence" value="ECO:0007669"/>
    <property type="project" value="UniProtKB-KW"/>
</dbReference>
<evidence type="ECO:0000313" key="7">
    <source>
        <dbReference type="Proteomes" id="UP001153365"/>
    </source>
</evidence>
<dbReference type="Proteomes" id="UP001153365">
    <property type="component" value="Unassembled WGS sequence"/>
</dbReference>
<sequence length="210" mass="23304">MDDSFDSVESVIESVREGKVVILVDDLDRENEGDLMVAASRITTQSMAFIIKHTSGFVCVGMDGEILDSLEIPLMVKVDKNEDQFRTAFTQTVDYRFGTTTGISAHDRALTAIKLSDPSSQPEHFTRPGHLCPLRSRKGGLLTRRGHTEAGVDLCELAGLPKVSVICELVKPGCEEGSMSRRSDCLKFARDYDLRIVSINRIHKFILSKQ</sequence>
<evidence type="ECO:0000313" key="6">
    <source>
        <dbReference type="EMBL" id="CAH7669320.1"/>
    </source>
</evidence>
<keyword evidence="2 4" id="KW-0686">Riboflavin biosynthesis</keyword>
<dbReference type="InterPro" id="IPR000422">
    <property type="entry name" value="DHBP_synthase_RibB"/>
</dbReference>
<dbReference type="AlphaFoldDB" id="A0AAV0AFL8"/>
<keyword evidence="3 4" id="KW-0479">Metal-binding</keyword>
<comment type="pathway">
    <text evidence="1 4">Cofactor biosynthesis; riboflavin biosynthesis; 2-hydroxy-3-oxobutyl phosphate from D-ribulose 5-phosphate: step 1/1.</text>
</comment>
<dbReference type="Pfam" id="PF00926">
    <property type="entry name" value="DHBP_synthase"/>
    <property type="match status" value="1"/>
</dbReference>
<evidence type="ECO:0000313" key="5">
    <source>
        <dbReference type="EMBL" id="CAH7666267.1"/>
    </source>
</evidence>